<keyword evidence="5" id="KW-1185">Reference proteome</keyword>
<dbReference type="GO" id="GO:0006654">
    <property type="term" value="P:phosphatidic acid biosynthetic process"/>
    <property type="evidence" value="ECO:0007669"/>
    <property type="project" value="TreeGrafter"/>
</dbReference>
<proteinExistence type="predicted"/>
<evidence type="ECO:0000259" key="3">
    <source>
        <dbReference type="SMART" id="SM00563"/>
    </source>
</evidence>
<dbReference type="Proteomes" id="UP000523007">
    <property type="component" value="Unassembled WGS sequence"/>
</dbReference>
<dbReference type="SMART" id="SM00563">
    <property type="entry name" value="PlsC"/>
    <property type="match status" value="1"/>
</dbReference>
<organism evidence="4 5">
    <name type="scientific">Lipingzhangella halophila</name>
    <dbReference type="NCBI Taxonomy" id="1783352"/>
    <lineage>
        <taxon>Bacteria</taxon>
        <taxon>Bacillati</taxon>
        <taxon>Actinomycetota</taxon>
        <taxon>Actinomycetes</taxon>
        <taxon>Streptosporangiales</taxon>
        <taxon>Nocardiopsidaceae</taxon>
        <taxon>Lipingzhangella</taxon>
    </lineage>
</organism>
<dbReference type="GO" id="GO:0005886">
    <property type="term" value="C:plasma membrane"/>
    <property type="evidence" value="ECO:0007669"/>
    <property type="project" value="TreeGrafter"/>
</dbReference>
<dbReference type="GO" id="GO:0003841">
    <property type="term" value="F:1-acylglycerol-3-phosphate O-acyltransferase activity"/>
    <property type="evidence" value="ECO:0007669"/>
    <property type="project" value="UniProtKB-EC"/>
</dbReference>
<dbReference type="InterPro" id="IPR002123">
    <property type="entry name" value="Plipid/glycerol_acylTrfase"/>
</dbReference>
<dbReference type="EMBL" id="JACHJT010000001">
    <property type="protein sequence ID" value="MBB4932044.1"/>
    <property type="molecule type" value="Genomic_DNA"/>
</dbReference>
<evidence type="ECO:0000313" key="4">
    <source>
        <dbReference type="EMBL" id="MBB4932044.1"/>
    </source>
</evidence>
<evidence type="ECO:0000313" key="5">
    <source>
        <dbReference type="Proteomes" id="UP000523007"/>
    </source>
</evidence>
<reference evidence="4 5" key="1">
    <citation type="submission" date="2020-08" db="EMBL/GenBank/DDBJ databases">
        <title>Sequencing the genomes of 1000 actinobacteria strains.</title>
        <authorList>
            <person name="Klenk H.-P."/>
        </authorList>
    </citation>
    <scope>NUCLEOTIDE SEQUENCE [LARGE SCALE GENOMIC DNA]</scope>
    <source>
        <strain evidence="4 5">DSM 102030</strain>
    </source>
</reference>
<comment type="caution">
    <text evidence="4">The sequence shown here is derived from an EMBL/GenBank/DDBJ whole genome shotgun (WGS) entry which is preliminary data.</text>
</comment>
<dbReference type="AlphaFoldDB" id="A0A7W7RHH3"/>
<accession>A0A7W7RHH3</accession>
<evidence type="ECO:0000256" key="2">
    <source>
        <dbReference type="ARBA" id="ARBA00023315"/>
    </source>
</evidence>
<keyword evidence="1 4" id="KW-0808">Transferase</keyword>
<evidence type="ECO:0000256" key="1">
    <source>
        <dbReference type="ARBA" id="ARBA00022679"/>
    </source>
</evidence>
<dbReference type="EC" id="2.3.1.51" evidence="4"/>
<protein>
    <submittedName>
        <fullName evidence="4">1-acyl-sn-glycerol-3-phosphate acyltransferase</fullName>
        <ecNumber evidence="4">2.3.1.51</ecNumber>
    </submittedName>
</protein>
<dbReference type="PANTHER" id="PTHR10434">
    <property type="entry name" value="1-ACYL-SN-GLYCEROL-3-PHOSPHATE ACYLTRANSFERASE"/>
    <property type="match status" value="1"/>
</dbReference>
<feature type="domain" description="Phospholipid/glycerol acyltransferase" evidence="3">
    <location>
        <begin position="67"/>
        <end position="186"/>
    </location>
</feature>
<dbReference type="CDD" id="cd07989">
    <property type="entry name" value="LPLAT_AGPAT-like"/>
    <property type="match status" value="1"/>
</dbReference>
<sequence length="262" mass="28009">MDRDAGTGYRAVSLLGTDSLRVGMSNERGSQAVSSYGAAKTVIAPATRAIWPLRVEGTHHIPRQGPVILAANHLSNIDPLFIGVAVPRQVVFIAKRELFAEGNVAQRAFTRALRAIGQLSIDRHPGQSSREAMEESLRVLKEGTAFGIFPEGTRSPDGRLHRGQTGLAWLALSSGAPVVPVALSGTNRILPAGARLPAFRRIGVRFGPPVDLSAWAGEAGRARSRRAATDAVMAAIQRLSGQEQVPRFAASVKDDRTRGQRS</sequence>
<keyword evidence="2 4" id="KW-0012">Acyltransferase</keyword>
<dbReference type="Pfam" id="PF01553">
    <property type="entry name" value="Acyltransferase"/>
    <property type="match status" value="1"/>
</dbReference>
<dbReference type="PANTHER" id="PTHR10434:SF11">
    <property type="entry name" value="1-ACYL-SN-GLYCEROL-3-PHOSPHATE ACYLTRANSFERASE"/>
    <property type="match status" value="1"/>
</dbReference>
<dbReference type="SUPFAM" id="SSF69593">
    <property type="entry name" value="Glycerol-3-phosphate (1)-acyltransferase"/>
    <property type="match status" value="1"/>
</dbReference>
<gene>
    <name evidence="4" type="ORF">F4561_002864</name>
</gene>
<name>A0A7W7RHH3_9ACTN</name>